<sequence length="47" mass="4806">MINQKMGGGRESCAAIARPGSGSDPGETCALWVRSDFCAMGTTIQGS</sequence>
<protein>
    <submittedName>
        <fullName evidence="2">Uncharacterized protein</fullName>
    </submittedName>
</protein>
<evidence type="ECO:0000313" key="3">
    <source>
        <dbReference type="Proteomes" id="UP001597282"/>
    </source>
</evidence>
<evidence type="ECO:0000256" key="1">
    <source>
        <dbReference type="SAM" id="MobiDB-lite"/>
    </source>
</evidence>
<dbReference type="Proteomes" id="UP001597282">
    <property type="component" value="Unassembled WGS sequence"/>
</dbReference>
<organism evidence="2 3">
    <name type="scientific">Kroppenstedtia sanguinis</name>
    <dbReference type="NCBI Taxonomy" id="1380684"/>
    <lineage>
        <taxon>Bacteria</taxon>
        <taxon>Bacillati</taxon>
        <taxon>Bacillota</taxon>
        <taxon>Bacilli</taxon>
        <taxon>Bacillales</taxon>
        <taxon>Thermoactinomycetaceae</taxon>
        <taxon>Kroppenstedtia</taxon>
    </lineage>
</organism>
<accession>A0ABW4C967</accession>
<keyword evidence="3" id="KW-1185">Reference proteome</keyword>
<feature type="compositionally biased region" description="Gly residues" evidence="1">
    <location>
        <begin position="1"/>
        <end position="10"/>
    </location>
</feature>
<dbReference type="EMBL" id="JBHTNU010000008">
    <property type="protein sequence ID" value="MFD1427287.1"/>
    <property type="molecule type" value="Genomic_DNA"/>
</dbReference>
<reference evidence="3" key="1">
    <citation type="journal article" date="2019" name="Int. J. Syst. Evol. Microbiol.">
        <title>The Global Catalogue of Microorganisms (GCM) 10K type strain sequencing project: providing services to taxonomists for standard genome sequencing and annotation.</title>
        <authorList>
            <consortium name="The Broad Institute Genomics Platform"/>
            <consortium name="The Broad Institute Genome Sequencing Center for Infectious Disease"/>
            <person name="Wu L."/>
            <person name="Ma J."/>
        </authorList>
    </citation>
    <scope>NUCLEOTIDE SEQUENCE [LARGE SCALE GENOMIC DNA]</scope>
    <source>
        <strain evidence="3">S1</strain>
    </source>
</reference>
<evidence type="ECO:0000313" key="2">
    <source>
        <dbReference type="EMBL" id="MFD1427287.1"/>
    </source>
</evidence>
<comment type="caution">
    <text evidence="2">The sequence shown here is derived from an EMBL/GenBank/DDBJ whole genome shotgun (WGS) entry which is preliminary data.</text>
</comment>
<feature type="region of interest" description="Disordered" evidence="1">
    <location>
        <begin position="1"/>
        <end position="24"/>
    </location>
</feature>
<proteinExistence type="predicted"/>
<name>A0ABW4C967_9BACL</name>
<gene>
    <name evidence="2" type="ORF">ACFQ4Y_10155</name>
</gene>